<accession>A0A1H6N562</accession>
<keyword evidence="3 8" id="KW-1134">Transmembrane beta strand</keyword>
<evidence type="ECO:0000259" key="12">
    <source>
        <dbReference type="Pfam" id="PF07715"/>
    </source>
</evidence>
<evidence type="ECO:0000256" key="7">
    <source>
        <dbReference type="ARBA" id="ARBA00023237"/>
    </source>
</evidence>
<dbReference type="InterPro" id="IPR013784">
    <property type="entry name" value="Carb-bd-like_fold"/>
</dbReference>
<dbReference type="SUPFAM" id="SSF56935">
    <property type="entry name" value="Porins"/>
    <property type="match status" value="1"/>
</dbReference>
<dbReference type="STRING" id="173990.SAMN05660691_03630"/>
<evidence type="ECO:0000256" key="5">
    <source>
        <dbReference type="ARBA" id="ARBA00023077"/>
    </source>
</evidence>
<keyword evidence="2 8" id="KW-0813">Transport</keyword>
<evidence type="ECO:0000256" key="6">
    <source>
        <dbReference type="ARBA" id="ARBA00023136"/>
    </source>
</evidence>
<feature type="signal peptide" evidence="10">
    <location>
        <begin position="1"/>
        <end position="27"/>
    </location>
</feature>
<dbReference type="Gene3D" id="2.170.130.10">
    <property type="entry name" value="TonB-dependent receptor, plug domain"/>
    <property type="match status" value="1"/>
</dbReference>
<dbReference type="AlphaFoldDB" id="A0A1H6N562"/>
<keyword evidence="14" id="KW-1185">Reference proteome</keyword>
<protein>
    <submittedName>
        <fullName evidence="13">TonB-dependent Receptor Plug Domain</fullName>
    </submittedName>
</protein>
<dbReference type="GO" id="GO:0030246">
    <property type="term" value="F:carbohydrate binding"/>
    <property type="evidence" value="ECO:0007669"/>
    <property type="project" value="InterPro"/>
</dbReference>
<dbReference type="EMBL" id="FNXF01000018">
    <property type="protein sequence ID" value="SEI09846.1"/>
    <property type="molecule type" value="Genomic_DNA"/>
</dbReference>
<keyword evidence="4 8" id="KW-0812">Transmembrane</keyword>
<dbReference type="Pfam" id="PF13620">
    <property type="entry name" value="CarboxypepD_reg"/>
    <property type="match status" value="1"/>
</dbReference>
<comment type="subcellular location">
    <subcellularLocation>
        <location evidence="1 8">Cell outer membrane</location>
        <topology evidence="1 8">Multi-pass membrane protein</topology>
    </subcellularLocation>
</comment>
<evidence type="ECO:0000313" key="14">
    <source>
        <dbReference type="Proteomes" id="UP000199371"/>
    </source>
</evidence>
<feature type="domain" description="TonB-dependent receptor plug" evidence="12">
    <location>
        <begin position="140"/>
        <end position="236"/>
    </location>
</feature>
<dbReference type="Proteomes" id="UP000199371">
    <property type="component" value="Unassembled WGS sequence"/>
</dbReference>
<dbReference type="PANTHER" id="PTHR30069:SF46">
    <property type="entry name" value="OAR PROTEIN"/>
    <property type="match status" value="1"/>
</dbReference>
<dbReference type="PANTHER" id="PTHR30069">
    <property type="entry name" value="TONB-DEPENDENT OUTER MEMBRANE RECEPTOR"/>
    <property type="match status" value="1"/>
</dbReference>
<dbReference type="InterPro" id="IPR039426">
    <property type="entry name" value="TonB-dep_rcpt-like"/>
</dbReference>
<evidence type="ECO:0000256" key="1">
    <source>
        <dbReference type="ARBA" id="ARBA00004571"/>
    </source>
</evidence>
<evidence type="ECO:0000256" key="8">
    <source>
        <dbReference type="PROSITE-ProRule" id="PRU01360"/>
    </source>
</evidence>
<proteinExistence type="inferred from homology"/>
<evidence type="ECO:0000256" key="10">
    <source>
        <dbReference type="SAM" id="SignalP"/>
    </source>
</evidence>
<keyword evidence="13" id="KW-0675">Receptor</keyword>
<evidence type="ECO:0000256" key="4">
    <source>
        <dbReference type="ARBA" id="ARBA00022692"/>
    </source>
</evidence>
<keyword evidence="7 8" id="KW-0998">Cell outer membrane</keyword>
<evidence type="ECO:0000259" key="11">
    <source>
        <dbReference type="Pfam" id="PF00593"/>
    </source>
</evidence>
<organism evidence="13 14">
    <name type="scientific">Rheinheimera pacifica</name>
    <dbReference type="NCBI Taxonomy" id="173990"/>
    <lineage>
        <taxon>Bacteria</taxon>
        <taxon>Pseudomonadati</taxon>
        <taxon>Pseudomonadota</taxon>
        <taxon>Gammaproteobacteria</taxon>
        <taxon>Chromatiales</taxon>
        <taxon>Chromatiaceae</taxon>
        <taxon>Rheinheimera</taxon>
    </lineage>
</organism>
<gene>
    <name evidence="13" type="ORF">SAMN05660691_03630</name>
</gene>
<sequence>MKTKFFKNTLTAAAVAASLGIVLPAAAQDASRGNLVGQAQDQSGQVISGVEIVITNLETGLIRTVTSNDSGSFRFPLLPPGAYSLQATKAGYGVVAEENVNVRVGGNTNMNLILLAEGAVESIEVRGSRIAMLDTMSSESQLVVSQEFLSKIPVPRDLASVALLAPGTTKGDSAFGNHASFGGSSVGENAYYVNGLNVTNFRNGLGGAELPFEMYETFEVKTGGYSAEFGRSTGGVINARTKSGSNEFKAGASAYFEPSSLRAHSPDVTLTDEGAIEENATPYYLVNSNDKTGETNLNLWASGALIQDKLFFFGLVNYKDRVRDYSTDTLFYKRDAGDVLYAAKLDWYITQNHILEFTGWDSSSDLDTSKYDYNYATDTRGELFGDYIQKRGGKSYSLQYTGILTEDITISALYGVNEATYSNVNAGDTVVGAVHYPSGRQFTQYGLNSPSIQEDERTAYRFDVDWYVHEDHTLRFGIDYEDMKAFEQTSRVGGTLYQYQNCANAEAVAAGDLLAADCARVRFNTYMNDGSFQTKSSAFYIQDTWQVTDNIVARIGLRNEKFENYNKAGEKFVDVSDQWAPRVGISWDINGDGKSKVFANYGRYFLPVATNTNIRLAGDELYTIFIYDVLSINPDLTPVVDPEAILGGAVYADGTLKGTLETVNANLDPMYQDEFILGYERMLGDSWSVGIKGTYRELKSSLEDVAIDYGFNEYLEQEFGSGCTICSGFHYYVLTNPGKGVTITTDPDGDGPLANQQYTIPAEFLGYPEAKRQYGAVDINIRRAFDGLWMLDATYTWSHSWGNNEGFVRSDNGQDDSGLTTNFDQPGLVDGAYGNLPNDRRHMVKVQGAYSLTEDLSLGANFRWESGRPLSSFGLHPTDVFASYYGAESFVKDGQLVSRGSEGRTSSNWTLDLTARYEMDFRGTDIVFRADIFNVFNNNRVTERNEVNEYWDGGSNPNGTDSAASSLLYGLPDAYQTPRHVRLSAEIKF</sequence>
<dbReference type="GO" id="GO:0015344">
    <property type="term" value="F:siderophore uptake transmembrane transporter activity"/>
    <property type="evidence" value="ECO:0007669"/>
    <property type="project" value="TreeGrafter"/>
</dbReference>
<name>A0A1H6N562_9GAMM</name>
<dbReference type="Gene3D" id="2.60.40.1120">
    <property type="entry name" value="Carboxypeptidase-like, regulatory domain"/>
    <property type="match status" value="1"/>
</dbReference>
<dbReference type="SUPFAM" id="SSF49452">
    <property type="entry name" value="Starch-binding domain-like"/>
    <property type="match status" value="1"/>
</dbReference>
<feature type="chain" id="PRO_5011771536" evidence="10">
    <location>
        <begin position="28"/>
        <end position="989"/>
    </location>
</feature>
<evidence type="ECO:0000256" key="2">
    <source>
        <dbReference type="ARBA" id="ARBA00022448"/>
    </source>
</evidence>
<keyword evidence="6 8" id="KW-0472">Membrane</keyword>
<feature type="domain" description="TonB-dependent receptor-like beta-barrel" evidence="11">
    <location>
        <begin position="346"/>
        <end position="934"/>
    </location>
</feature>
<reference evidence="14" key="1">
    <citation type="submission" date="2016-10" db="EMBL/GenBank/DDBJ databases">
        <authorList>
            <person name="Varghese N."/>
            <person name="Submissions S."/>
        </authorList>
    </citation>
    <scope>NUCLEOTIDE SEQUENCE [LARGE SCALE GENOMIC DNA]</scope>
    <source>
        <strain evidence="14">DSM 17616</strain>
    </source>
</reference>
<evidence type="ECO:0000256" key="3">
    <source>
        <dbReference type="ARBA" id="ARBA00022452"/>
    </source>
</evidence>
<dbReference type="GO" id="GO:0044718">
    <property type="term" value="P:siderophore transmembrane transport"/>
    <property type="evidence" value="ECO:0007669"/>
    <property type="project" value="TreeGrafter"/>
</dbReference>
<dbReference type="Pfam" id="PF00593">
    <property type="entry name" value="TonB_dep_Rec_b-barrel"/>
    <property type="match status" value="1"/>
</dbReference>
<dbReference type="Pfam" id="PF07715">
    <property type="entry name" value="Plug"/>
    <property type="match status" value="1"/>
</dbReference>
<dbReference type="PROSITE" id="PS52016">
    <property type="entry name" value="TONB_DEPENDENT_REC_3"/>
    <property type="match status" value="1"/>
</dbReference>
<dbReference type="InterPro" id="IPR036942">
    <property type="entry name" value="Beta-barrel_TonB_sf"/>
</dbReference>
<evidence type="ECO:0000313" key="13">
    <source>
        <dbReference type="EMBL" id="SEI09846.1"/>
    </source>
</evidence>
<keyword evidence="5 9" id="KW-0798">TonB box</keyword>
<evidence type="ECO:0000256" key="9">
    <source>
        <dbReference type="RuleBase" id="RU003357"/>
    </source>
</evidence>
<dbReference type="OrthoDB" id="9768147at2"/>
<dbReference type="InterPro" id="IPR000531">
    <property type="entry name" value="Beta-barrel_TonB"/>
</dbReference>
<dbReference type="InterPro" id="IPR037066">
    <property type="entry name" value="Plug_dom_sf"/>
</dbReference>
<comment type="similarity">
    <text evidence="8 9">Belongs to the TonB-dependent receptor family.</text>
</comment>
<dbReference type="InterPro" id="IPR012910">
    <property type="entry name" value="Plug_dom"/>
</dbReference>
<dbReference type="Gene3D" id="2.40.170.20">
    <property type="entry name" value="TonB-dependent receptor, beta-barrel domain"/>
    <property type="match status" value="1"/>
</dbReference>
<dbReference type="GO" id="GO:0009279">
    <property type="term" value="C:cell outer membrane"/>
    <property type="evidence" value="ECO:0007669"/>
    <property type="project" value="UniProtKB-SubCell"/>
</dbReference>
<keyword evidence="10" id="KW-0732">Signal</keyword>